<comment type="caution">
    <text evidence="3">The sequence shown here is derived from an EMBL/GenBank/DDBJ whole genome shotgun (WGS) entry which is preliminary data.</text>
</comment>
<dbReference type="EMBL" id="BNAH01000008">
    <property type="protein sequence ID" value="GHE91880.1"/>
    <property type="molecule type" value="Genomic_DNA"/>
</dbReference>
<keyword evidence="1" id="KW-0812">Transmembrane</keyword>
<proteinExistence type="predicted"/>
<keyword evidence="1" id="KW-0472">Membrane</keyword>
<sequence length="198" mass="21090">MKITAFFLSFALLMTSAPSNATLINFIYTGSGSGSIDGVDFDNATFVITEHSNTDDITACSSTCKTLKALTTTISIEGVGFFDFITETRTFSVNGIIGFSRVLNGGLDLFNLKSSAFNFDLASSLAPITTTAELKQWSRSPVETSGGILEFKDADIFGTFEARLGGISIPTTVPGPSTLFIFALGLALLSIRRYSAKN</sequence>
<dbReference type="RefSeq" id="WP_189378291.1">
    <property type="nucleotide sequence ID" value="NZ_BNAH01000008.1"/>
</dbReference>
<evidence type="ECO:0000256" key="2">
    <source>
        <dbReference type="SAM" id="SignalP"/>
    </source>
</evidence>
<evidence type="ECO:0000313" key="4">
    <source>
        <dbReference type="Proteomes" id="UP000626370"/>
    </source>
</evidence>
<evidence type="ECO:0000313" key="3">
    <source>
        <dbReference type="EMBL" id="GHE91880.1"/>
    </source>
</evidence>
<reference evidence="4" key="1">
    <citation type="journal article" date="2019" name="Int. J. Syst. Evol. Microbiol.">
        <title>The Global Catalogue of Microorganisms (GCM) 10K type strain sequencing project: providing services to taxonomists for standard genome sequencing and annotation.</title>
        <authorList>
            <consortium name="The Broad Institute Genomics Platform"/>
            <consortium name="The Broad Institute Genome Sequencing Center for Infectious Disease"/>
            <person name="Wu L."/>
            <person name="Ma J."/>
        </authorList>
    </citation>
    <scope>NUCLEOTIDE SEQUENCE [LARGE SCALE GENOMIC DNA]</scope>
    <source>
        <strain evidence="4">CGMCC 1.15922</strain>
    </source>
</reference>
<keyword evidence="4" id="KW-1185">Reference proteome</keyword>
<gene>
    <name evidence="3" type="ORF">GCM10011501_21670</name>
</gene>
<evidence type="ECO:0000256" key="1">
    <source>
        <dbReference type="SAM" id="Phobius"/>
    </source>
</evidence>
<feature type="chain" id="PRO_5046419724" description="PEP-CTERM sorting domain-containing protein" evidence="2">
    <location>
        <begin position="22"/>
        <end position="198"/>
    </location>
</feature>
<feature type="transmembrane region" description="Helical" evidence="1">
    <location>
        <begin position="173"/>
        <end position="191"/>
    </location>
</feature>
<dbReference type="Proteomes" id="UP000626370">
    <property type="component" value="Unassembled WGS sequence"/>
</dbReference>
<keyword evidence="2" id="KW-0732">Signal</keyword>
<evidence type="ECO:0008006" key="5">
    <source>
        <dbReference type="Google" id="ProtNLM"/>
    </source>
</evidence>
<accession>A0ABQ3ISW1</accession>
<organism evidence="3 4">
    <name type="scientific">Thalassotalea profundi</name>
    <dbReference type="NCBI Taxonomy" id="2036687"/>
    <lineage>
        <taxon>Bacteria</taxon>
        <taxon>Pseudomonadati</taxon>
        <taxon>Pseudomonadota</taxon>
        <taxon>Gammaproteobacteria</taxon>
        <taxon>Alteromonadales</taxon>
        <taxon>Colwelliaceae</taxon>
        <taxon>Thalassotalea</taxon>
    </lineage>
</organism>
<name>A0ABQ3ISW1_9GAMM</name>
<keyword evidence="1" id="KW-1133">Transmembrane helix</keyword>
<protein>
    <recommendedName>
        <fullName evidence="5">PEP-CTERM sorting domain-containing protein</fullName>
    </recommendedName>
</protein>
<feature type="signal peptide" evidence="2">
    <location>
        <begin position="1"/>
        <end position="21"/>
    </location>
</feature>